<proteinExistence type="predicted"/>
<dbReference type="PANTHER" id="PTHR10996">
    <property type="entry name" value="2-HYDROXYACID DEHYDROGENASE-RELATED"/>
    <property type="match status" value="1"/>
</dbReference>
<dbReference type="AlphaFoldDB" id="A0A5N8XFN9"/>
<sequence length="337" mass="36482">MTAPQLPSALFAMDPVHLPELFPPRVMNRLRQFAHIDPALVAQDLGSPEVAGVLGRTEVLITGWGGPRIDQDVLDAAPRLRVILHAAGSVRHMIGDAFWRSGLSISSAAQANALPVAEYTLAAILFAGKDVLGLRERFRDRHAYPGPDERKVLGNFRRRVGVIGASRIGRRLLDLLRPFDLEVSLYDPYVDAAQAKALGAVPLPLNDLLRSSDIVTLHAPDLPETHHMLNRERLALIPDGGVLINTSRGALVDHAALTDELLSGRISAMLDVTEPEPLPAESPLYRLPNVLLTPHVAGSVGNELERLGITVVDELERLAAGLPLAHQVHQAELTNSA</sequence>
<dbReference type="SUPFAM" id="SSF51735">
    <property type="entry name" value="NAD(P)-binding Rossmann-fold domains"/>
    <property type="match status" value="1"/>
</dbReference>
<name>A0A5N8XFN9_9ACTN</name>
<evidence type="ECO:0000259" key="3">
    <source>
        <dbReference type="Pfam" id="PF02826"/>
    </source>
</evidence>
<comment type="caution">
    <text evidence="4">The sequence shown here is derived from an EMBL/GenBank/DDBJ whole genome shotgun (WGS) entry which is preliminary data.</text>
</comment>
<accession>A0A5N8XFN9</accession>
<dbReference type="GO" id="GO:0005829">
    <property type="term" value="C:cytosol"/>
    <property type="evidence" value="ECO:0007669"/>
    <property type="project" value="TreeGrafter"/>
</dbReference>
<dbReference type="RefSeq" id="WP_152771622.1">
    <property type="nucleotide sequence ID" value="NZ_VJZC01000068.1"/>
</dbReference>
<dbReference type="GO" id="GO:0016618">
    <property type="term" value="F:hydroxypyruvate reductase [NAD(P)H] activity"/>
    <property type="evidence" value="ECO:0007669"/>
    <property type="project" value="TreeGrafter"/>
</dbReference>
<evidence type="ECO:0000313" key="5">
    <source>
        <dbReference type="Proteomes" id="UP000400924"/>
    </source>
</evidence>
<evidence type="ECO:0000256" key="1">
    <source>
        <dbReference type="ARBA" id="ARBA00023002"/>
    </source>
</evidence>
<dbReference type="Proteomes" id="UP000400924">
    <property type="component" value="Unassembled WGS sequence"/>
</dbReference>
<dbReference type="EMBL" id="VJZC01000068">
    <property type="protein sequence ID" value="MPY58044.1"/>
    <property type="molecule type" value="Genomic_DNA"/>
</dbReference>
<dbReference type="CDD" id="cd12167">
    <property type="entry name" value="2-Hacid_dh_8"/>
    <property type="match status" value="1"/>
</dbReference>
<dbReference type="PANTHER" id="PTHR10996:SF178">
    <property type="entry name" value="2-HYDROXYACID DEHYDROGENASE YGL185C-RELATED"/>
    <property type="match status" value="1"/>
</dbReference>
<dbReference type="InterPro" id="IPR050223">
    <property type="entry name" value="D-isomer_2-hydroxyacid_DH"/>
</dbReference>
<protein>
    <submittedName>
        <fullName evidence="4">Hydroxyacid dehydrogenase</fullName>
    </submittedName>
</protein>
<dbReference type="OrthoDB" id="4324715at2"/>
<evidence type="ECO:0000313" key="4">
    <source>
        <dbReference type="EMBL" id="MPY58044.1"/>
    </source>
</evidence>
<dbReference type="PROSITE" id="PS00670">
    <property type="entry name" value="D_2_HYDROXYACID_DH_2"/>
    <property type="match status" value="1"/>
</dbReference>
<gene>
    <name evidence="4" type="ORF">FNH08_12955</name>
</gene>
<reference evidence="4 5" key="1">
    <citation type="submission" date="2019-07" db="EMBL/GenBank/DDBJ databases">
        <title>New species of Amycolatopsis and Streptomyces.</title>
        <authorList>
            <person name="Duangmal K."/>
            <person name="Teo W.F.A."/>
            <person name="Lipun K."/>
        </authorList>
    </citation>
    <scope>NUCLEOTIDE SEQUENCE [LARGE SCALE GENOMIC DNA]</scope>
    <source>
        <strain evidence="4 5">NBRC 106415</strain>
    </source>
</reference>
<keyword evidence="1" id="KW-0560">Oxidoreductase</keyword>
<dbReference type="Gene3D" id="3.40.50.720">
    <property type="entry name" value="NAD(P)-binding Rossmann-like Domain"/>
    <property type="match status" value="2"/>
</dbReference>
<keyword evidence="5" id="KW-1185">Reference proteome</keyword>
<dbReference type="Pfam" id="PF02826">
    <property type="entry name" value="2-Hacid_dh_C"/>
    <property type="match status" value="1"/>
</dbReference>
<keyword evidence="2" id="KW-0520">NAD</keyword>
<evidence type="ECO:0000256" key="2">
    <source>
        <dbReference type="ARBA" id="ARBA00023027"/>
    </source>
</evidence>
<dbReference type="InterPro" id="IPR029753">
    <property type="entry name" value="D-isomer_DH_CS"/>
</dbReference>
<dbReference type="InterPro" id="IPR036291">
    <property type="entry name" value="NAD(P)-bd_dom_sf"/>
</dbReference>
<dbReference type="GO" id="GO:0051287">
    <property type="term" value="F:NAD binding"/>
    <property type="evidence" value="ECO:0007669"/>
    <property type="project" value="InterPro"/>
</dbReference>
<feature type="domain" description="D-isomer specific 2-hydroxyacid dehydrogenase NAD-binding" evidence="3">
    <location>
        <begin position="128"/>
        <end position="297"/>
    </location>
</feature>
<dbReference type="SUPFAM" id="SSF52283">
    <property type="entry name" value="Formate/glycerate dehydrogenase catalytic domain-like"/>
    <property type="match status" value="1"/>
</dbReference>
<dbReference type="InterPro" id="IPR006140">
    <property type="entry name" value="D-isomer_DH_NAD-bd"/>
</dbReference>
<organism evidence="4 5">
    <name type="scientific">Streptomyces spongiae</name>
    <dbReference type="NCBI Taxonomy" id="565072"/>
    <lineage>
        <taxon>Bacteria</taxon>
        <taxon>Bacillati</taxon>
        <taxon>Actinomycetota</taxon>
        <taxon>Actinomycetes</taxon>
        <taxon>Kitasatosporales</taxon>
        <taxon>Streptomycetaceae</taxon>
        <taxon>Streptomyces</taxon>
    </lineage>
</organism>
<dbReference type="GO" id="GO:0030267">
    <property type="term" value="F:glyoxylate reductase (NADPH) activity"/>
    <property type="evidence" value="ECO:0007669"/>
    <property type="project" value="TreeGrafter"/>
</dbReference>